<evidence type="ECO:0000313" key="8">
    <source>
        <dbReference type="Proteomes" id="UP001500908"/>
    </source>
</evidence>
<dbReference type="PANTHER" id="PTHR30483">
    <property type="entry name" value="LEUCINE-SPECIFIC-BINDING PROTEIN"/>
    <property type="match status" value="1"/>
</dbReference>
<keyword evidence="3 5" id="KW-0732">Signal</keyword>
<keyword evidence="8" id="KW-1185">Reference proteome</keyword>
<dbReference type="PROSITE" id="PS51257">
    <property type="entry name" value="PROKAR_LIPOPROTEIN"/>
    <property type="match status" value="1"/>
</dbReference>
<dbReference type="CDD" id="cd06328">
    <property type="entry name" value="PBP1_SBP-like"/>
    <property type="match status" value="1"/>
</dbReference>
<protein>
    <submittedName>
        <fullName evidence="7">Substrate-binding domain-containing protein</fullName>
    </submittedName>
</protein>
<dbReference type="InterPro" id="IPR028081">
    <property type="entry name" value="Leu-bd"/>
</dbReference>
<gene>
    <name evidence="7" type="ORF">GCM10022402_24670</name>
</gene>
<proteinExistence type="inferred from homology"/>
<evidence type="ECO:0000256" key="5">
    <source>
        <dbReference type="SAM" id="SignalP"/>
    </source>
</evidence>
<dbReference type="SUPFAM" id="SSF53822">
    <property type="entry name" value="Periplasmic binding protein-like I"/>
    <property type="match status" value="1"/>
</dbReference>
<comment type="similarity">
    <text evidence="1">Belongs to the leucine-binding protein family.</text>
</comment>
<accession>A0ABP7FRD3</accession>
<keyword evidence="2" id="KW-0813">Transport</keyword>
<reference evidence="8" key="1">
    <citation type="journal article" date="2019" name="Int. J. Syst. Evol. Microbiol.">
        <title>The Global Catalogue of Microorganisms (GCM) 10K type strain sequencing project: providing services to taxonomists for standard genome sequencing and annotation.</title>
        <authorList>
            <consortium name="The Broad Institute Genomics Platform"/>
            <consortium name="The Broad Institute Genome Sequencing Center for Infectious Disease"/>
            <person name="Wu L."/>
            <person name="Ma J."/>
        </authorList>
    </citation>
    <scope>NUCLEOTIDE SEQUENCE [LARGE SCALE GENOMIC DNA]</scope>
    <source>
        <strain evidence="8">JCM 17137</strain>
    </source>
</reference>
<dbReference type="PRINTS" id="PR00337">
    <property type="entry name" value="LEUILEVALBP"/>
</dbReference>
<dbReference type="InterPro" id="IPR000709">
    <property type="entry name" value="Leu_Ile_Val-bd"/>
</dbReference>
<feature type="domain" description="Leucine-binding protein" evidence="6">
    <location>
        <begin position="38"/>
        <end position="372"/>
    </location>
</feature>
<dbReference type="InterPro" id="IPR051010">
    <property type="entry name" value="BCAA_transport"/>
</dbReference>
<evidence type="ECO:0000256" key="3">
    <source>
        <dbReference type="ARBA" id="ARBA00022729"/>
    </source>
</evidence>
<evidence type="ECO:0000313" key="7">
    <source>
        <dbReference type="EMBL" id="GAA3744042.1"/>
    </source>
</evidence>
<dbReference type="InterPro" id="IPR028082">
    <property type="entry name" value="Peripla_BP_I"/>
</dbReference>
<evidence type="ECO:0000256" key="2">
    <source>
        <dbReference type="ARBA" id="ARBA00022448"/>
    </source>
</evidence>
<evidence type="ECO:0000259" key="6">
    <source>
        <dbReference type="Pfam" id="PF13458"/>
    </source>
</evidence>
<dbReference type="PANTHER" id="PTHR30483:SF6">
    <property type="entry name" value="PERIPLASMIC BINDING PROTEIN OF ABC TRANSPORTER FOR NATURAL AMINO ACIDS"/>
    <property type="match status" value="1"/>
</dbReference>
<evidence type="ECO:0000256" key="1">
    <source>
        <dbReference type="ARBA" id="ARBA00010062"/>
    </source>
</evidence>
<name>A0ABP7FRD3_9ACTN</name>
<dbReference type="Pfam" id="PF13458">
    <property type="entry name" value="Peripla_BP_6"/>
    <property type="match status" value="1"/>
</dbReference>
<feature type="signal peptide" evidence="5">
    <location>
        <begin position="1"/>
        <end position="24"/>
    </location>
</feature>
<evidence type="ECO:0000256" key="4">
    <source>
        <dbReference type="ARBA" id="ARBA00022970"/>
    </source>
</evidence>
<dbReference type="Gene3D" id="3.40.50.2300">
    <property type="match status" value="2"/>
</dbReference>
<comment type="caution">
    <text evidence="7">The sequence shown here is derived from an EMBL/GenBank/DDBJ whole genome shotgun (WGS) entry which is preliminary data.</text>
</comment>
<feature type="chain" id="PRO_5045942624" evidence="5">
    <location>
        <begin position="25"/>
        <end position="395"/>
    </location>
</feature>
<dbReference type="EMBL" id="BAABDD010000009">
    <property type="protein sequence ID" value="GAA3744042.1"/>
    <property type="molecule type" value="Genomic_DNA"/>
</dbReference>
<dbReference type="RefSeq" id="WP_344971073.1">
    <property type="nucleotide sequence ID" value="NZ_BAABDD010000009.1"/>
</dbReference>
<dbReference type="Proteomes" id="UP001500908">
    <property type="component" value="Unassembled WGS sequence"/>
</dbReference>
<keyword evidence="4" id="KW-0029">Amino-acid transport</keyword>
<organism evidence="7 8">
    <name type="scientific">Salinactinospora qingdaonensis</name>
    <dbReference type="NCBI Taxonomy" id="702744"/>
    <lineage>
        <taxon>Bacteria</taxon>
        <taxon>Bacillati</taxon>
        <taxon>Actinomycetota</taxon>
        <taxon>Actinomycetes</taxon>
        <taxon>Streptosporangiales</taxon>
        <taxon>Nocardiopsidaceae</taxon>
        <taxon>Salinactinospora</taxon>
    </lineage>
</organism>
<sequence>MPQSSRRTLPAALCTVTLVLSACGAPGAIPEEQGEDGPIKVGVVYSASGPLATYGKLYYEGFQAGLDYATDGTMELDGRPIEVTEMDDAGDPAKAVSAARELIGSGHTILAGSTSSGVAVQVAPVAAENEVLFVSGPAATDAITGVNDYTFRSGRQTYQDIRTAATFMADPDGADVTVFAQQSAFGQDNVDAVTAVLEEQGATVDSILAPPDSTDLIPFAEQAREADPDLLFVAWAGETASAMWQALGQRGVLESTKVVTGLDISASYPVFGEHKGDIEFLAHYFDGAADTEVAAAMRERVEQDGGTVDLFTPDGFTAAQMVVRAASAGDDTQERISALEGWTFDGVKGELTVRAEDHALLQPMYQARLTGSGEDAHPELVESVPADRIAPPVGE</sequence>